<reference evidence="3 4" key="1">
    <citation type="journal article" date="2021" name="Int. J. Syst. Evol. Microbiol.">
        <title>Reticulibacter mediterranei gen. nov., sp. nov., within the new family Reticulibacteraceae fam. nov., and Ktedonospora formicarum gen. nov., sp. nov., Ktedonobacter robiniae sp. nov., Dictyobacter formicarum sp. nov. and Dictyobacter arantiisoli sp. nov., belonging to the class Ktedonobacteria.</title>
        <authorList>
            <person name="Yabe S."/>
            <person name="Zheng Y."/>
            <person name="Wang C.M."/>
            <person name="Sakai Y."/>
            <person name="Abe K."/>
            <person name="Yokota A."/>
            <person name="Donadio S."/>
            <person name="Cavaletti L."/>
            <person name="Monciardini P."/>
        </authorList>
    </citation>
    <scope>NUCLEOTIDE SEQUENCE [LARGE SCALE GENOMIC DNA]</scope>
    <source>
        <strain evidence="3 4">SOSP1-9</strain>
    </source>
</reference>
<evidence type="ECO:0000256" key="1">
    <source>
        <dbReference type="SAM" id="MobiDB-lite"/>
    </source>
</evidence>
<feature type="compositionally biased region" description="Pro residues" evidence="1">
    <location>
        <begin position="63"/>
        <end position="81"/>
    </location>
</feature>
<dbReference type="EMBL" id="BNJJ01000010">
    <property type="protein sequence ID" value="GHO85682.1"/>
    <property type="molecule type" value="Genomic_DNA"/>
</dbReference>
<dbReference type="PROSITE" id="PS51257">
    <property type="entry name" value="PROKAR_LIPOPROTEIN"/>
    <property type="match status" value="1"/>
</dbReference>
<feature type="compositionally biased region" description="Pro residues" evidence="1">
    <location>
        <begin position="39"/>
        <end position="48"/>
    </location>
</feature>
<protein>
    <recommendedName>
        <fullName evidence="5">Intracellular proteinase inhibitor BsuPI domain-containing protein</fullName>
    </recommendedName>
</protein>
<proteinExistence type="predicted"/>
<dbReference type="RefSeq" id="WP_201363326.1">
    <property type="nucleotide sequence ID" value="NZ_BNJJ01000010.1"/>
</dbReference>
<sequence>MMSNNRSVIISIMILLCLSMLAACGNANQNSQKASQQPPQGPTKPTPVPRKRPPHRKILVDPTPTPQPNPQPGQTPTPGNPNPNTLQLAIDKTSYTRSDAITVTITNGLGHNIYLTTPRTSCTLVQLEMLANGIWNPVGRCVDVAATPTLQLPAGGTTRQIIQPQNSYGLRHSVTSWQPGTYRLSISYNPTYDPDTVGGTQNATSTIFTIT</sequence>
<comment type="caution">
    <text evidence="3">The sequence shown here is derived from an EMBL/GenBank/DDBJ whole genome shotgun (WGS) entry which is preliminary data.</text>
</comment>
<dbReference type="Proteomes" id="UP000635565">
    <property type="component" value="Unassembled WGS sequence"/>
</dbReference>
<organism evidence="3 4">
    <name type="scientific">Dictyobacter formicarum</name>
    <dbReference type="NCBI Taxonomy" id="2778368"/>
    <lineage>
        <taxon>Bacteria</taxon>
        <taxon>Bacillati</taxon>
        <taxon>Chloroflexota</taxon>
        <taxon>Ktedonobacteria</taxon>
        <taxon>Ktedonobacterales</taxon>
        <taxon>Dictyobacteraceae</taxon>
        <taxon>Dictyobacter</taxon>
    </lineage>
</organism>
<feature type="signal peptide" evidence="2">
    <location>
        <begin position="1"/>
        <end position="22"/>
    </location>
</feature>
<accession>A0ABQ3VHM3</accession>
<feature type="chain" id="PRO_5045944877" description="Intracellular proteinase inhibitor BsuPI domain-containing protein" evidence="2">
    <location>
        <begin position="23"/>
        <end position="211"/>
    </location>
</feature>
<keyword evidence="4" id="KW-1185">Reference proteome</keyword>
<gene>
    <name evidence="3" type="ORF">KSZ_36880</name>
</gene>
<evidence type="ECO:0008006" key="5">
    <source>
        <dbReference type="Google" id="ProtNLM"/>
    </source>
</evidence>
<name>A0ABQ3VHM3_9CHLR</name>
<evidence type="ECO:0000313" key="4">
    <source>
        <dbReference type="Proteomes" id="UP000635565"/>
    </source>
</evidence>
<feature type="compositionally biased region" description="Low complexity" evidence="1">
    <location>
        <begin position="29"/>
        <end position="38"/>
    </location>
</feature>
<keyword evidence="2" id="KW-0732">Signal</keyword>
<evidence type="ECO:0000256" key="2">
    <source>
        <dbReference type="SAM" id="SignalP"/>
    </source>
</evidence>
<feature type="region of interest" description="Disordered" evidence="1">
    <location>
        <begin position="29"/>
        <end position="86"/>
    </location>
</feature>
<evidence type="ECO:0000313" key="3">
    <source>
        <dbReference type="EMBL" id="GHO85682.1"/>
    </source>
</evidence>